<name>A0A3Q4HCF9_NEOBR</name>
<evidence type="ECO:0000259" key="1">
    <source>
        <dbReference type="Pfam" id="PF05699"/>
    </source>
</evidence>
<evidence type="ECO:0000313" key="2">
    <source>
        <dbReference type="Ensembl" id="ENSNBRP00000019496.1"/>
    </source>
</evidence>
<reference evidence="2" key="1">
    <citation type="submission" date="2025-08" db="UniProtKB">
        <authorList>
            <consortium name="Ensembl"/>
        </authorList>
    </citation>
    <scope>IDENTIFICATION</scope>
</reference>
<dbReference type="Proteomes" id="UP000261580">
    <property type="component" value="Unassembled WGS sequence"/>
</dbReference>
<dbReference type="STRING" id="32507.ENSNBRP00000019496"/>
<evidence type="ECO:0000313" key="3">
    <source>
        <dbReference type="Proteomes" id="UP000261580"/>
    </source>
</evidence>
<dbReference type="GO" id="GO:0046983">
    <property type="term" value="F:protein dimerization activity"/>
    <property type="evidence" value="ECO:0007669"/>
    <property type="project" value="InterPro"/>
</dbReference>
<dbReference type="GeneTree" id="ENSGT00940000158431"/>
<feature type="domain" description="HAT C-terminal dimerisation" evidence="1">
    <location>
        <begin position="140"/>
        <end position="218"/>
    </location>
</feature>
<dbReference type="PANTHER" id="PTHR47241">
    <property type="entry name" value="FINGER PROTEIN, PUTATIVE-RELATED"/>
    <property type="match status" value="1"/>
</dbReference>
<organism evidence="2 3">
    <name type="scientific">Neolamprologus brichardi</name>
    <name type="common">Fairy cichlid</name>
    <name type="synonym">Lamprologus brichardi</name>
    <dbReference type="NCBI Taxonomy" id="32507"/>
    <lineage>
        <taxon>Eukaryota</taxon>
        <taxon>Metazoa</taxon>
        <taxon>Chordata</taxon>
        <taxon>Craniata</taxon>
        <taxon>Vertebrata</taxon>
        <taxon>Euteleostomi</taxon>
        <taxon>Actinopterygii</taxon>
        <taxon>Neopterygii</taxon>
        <taxon>Teleostei</taxon>
        <taxon>Neoteleostei</taxon>
        <taxon>Acanthomorphata</taxon>
        <taxon>Ovalentaria</taxon>
        <taxon>Cichlomorphae</taxon>
        <taxon>Cichliformes</taxon>
        <taxon>Cichlidae</taxon>
        <taxon>African cichlids</taxon>
        <taxon>Pseudocrenilabrinae</taxon>
        <taxon>Lamprologini</taxon>
        <taxon>Neolamprologus</taxon>
    </lineage>
</organism>
<dbReference type="PANTHER" id="PTHR47241:SF1">
    <property type="entry name" value="BED-TYPE DOMAIN-CONTAINING PROTEIN"/>
    <property type="match status" value="1"/>
</dbReference>
<dbReference type="Ensembl" id="ENSNBRT00000020009.1">
    <property type="protein sequence ID" value="ENSNBRP00000019496.1"/>
    <property type="gene ID" value="ENSNBRG00000015018.1"/>
</dbReference>
<accession>A0A3Q4HCF9</accession>
<dbReference type="SUPFAM" id="SSF53098">
    <property type="entry name" value="Ribonuclease H-like"/>
    <property type="match status" value="1"/>
</dbReference>
<keyword evidence="3" id="KW-1185">Reference proteome</keyword>
<dbReference type="InterPro" id="IPR008906">
    <property type="entry name" value="HATC_C_dom"/>
</dbReference>
<reference evidence="2" key="2">
    <citation type="submission" date="2025-09" db="UniProtKB">
        <authorList>
            <consortium name="Ensembl"/>
        </authorList>
    </citation>
    <scope>IDENTIFICATION</scope>
</reference>
<protein>
    <recommendedName>
        <fullName evidence="1">HAT C-terminal dimerisation domain-containing protein</fullName>
    </recommendedName>
</protein>
<dbReference type="AlphaFoldDB" id="A0A3Q4HCF9"/>
<dbReference type="InterPro" id="IPR052865">
    <property type="entry name" value="Zinc_finger_BED"/>
</dbReference>
<dbReference type="Bgee" id="ENSNBRG00000015018">
    <property type="expression patterns" value="Expressed in muscle tissue and 1 other cell type or tissue"/>
</dbReference>
<sequence length="236" mass="26476">MLTTHQWTLLEKVISVLGPFEELTRKVSSSDATAADVIPAVTVLHRFLTRETDEDYEIKVMKGTLAATVRMRFTDVEENPLYMLCLCVLPGEEDHDLNELPSRKARSDQPTTSLDSMFDEIADEQQSALVGRAAVGSSVELETYLGEAAILREDKPLQYWMVNKVRFPNLAKVAGRYLSAPCTSVDSERLFSSVSHMNESSRLTADHAEMILFIKKNLPLTFPKTLAHTGHRIADY</sequence>
<proteinExistence type="predicted"/>
<dbReference type="InterPro" id="IPR012337">
    <property type="entry name" value="RNaseH-like_sf"/>
</dbReference>
<dbReference type="Pfam" id="PF05699">
    <property type="entry name" value="Dimer_Tnp_hAT"/>
    <property type="match status" value="1"/>
</dbReference>